<dbReference type="Proteomes" id="UP001143543">
    <property type="component" value="Unassembled WGS sequence"/>
</dbReference>
<feature type="transmembrane region" description="Helical" evidence="1">
    <location>
        <begin position="6"/>
        <end position="28"/>
    </location>
</feature>
<dbReference type="EMBL" id="BRVO01000001">
    <property type="protein sequence ID" value="GLB48900.1"/>
    <property type="molecule type" value="Genomic_DNA"/>
</dbReference>
<protein>
    <submittedName>
        <fullName evidence="2">Cytochrome Cbb3 oxidase maturation protein CcoH</fullName>
    </submittedName>
</protein>
<proteinExistence type="predicted"/>
<dbReference type="Pfam" id="PF05751">
    <property type="entry name" value="FixH"/>
    <property type="match status" value="1"/>
</dbReference>
<comment type="caution">
    <text evidence="2">The sequence shown here is derived from an EMBL/GenBank/DDBJ whole genome shotgun (WGS) entry which is preliminary data.</text>
</comment>
<name>A0ABQ5MHL3_9FLAO</name>
<keyword evidence="1" id="KW-1133">Transmembrane helix</keyword>
<sequence length="151" mass="17548">MLGMKFNWGTGVFLAFVAFMSFILYFVISTLTDSDLNYDLVTDDYYKKELGYQKEINALTRAKVLGMQVQFEETTEGVVLTFPEKIDFTKVKGTMFLYRPSDKHLDFEIPISLSDSHLLIPNNRLKDGRWDINVEWTYNGETFLSKKEISL</sequence>
<gene>
    <name evidence="2" type="primary">ccoH</name>
    <name evidence="2" type="ORF">Y10_12680</name>
</gene>
<keyword evidence="1" id="KW-0472">Membrane</keyword>
<evidence type="ECO:0000313" key="2">
    <source>
        <dbReference type="EMBL" id="GLB48900.1"/>
    </source>
</evidence>
<evidence type="ECO:0000256" key="1">
    <source>
        <dbReference type="SAM" id="Phobius"/>
    </source>
</evidence>
<dbReference type="InterPro" id="IPR008620">
    <property type="entry name" value="FixH"/>
</dbReference>
<organism evidence="2 3">
    <name type="scientific">Neptunitalea lumnitzerae</name>
    <dbReference type="NCBI Taxonomy" id="2965509"/>
    <lineage>
        <taxon>Bacteria</taxon>
        <taxon>Pseudomonadati</taxon>
        <taxon>Bacteroidota</taxon>
        <taxon>Flavobacteriia</taxon>
        <taxon>Flavobacteriales</taxon>
        <taxon>Flavobacteriaceae</taxon>
        <taxon>Neptunitalea</taxon>
    </lineage>
</organism>
<keyword evidence="1" id="KW-0812">Transmembrane</keyword>
<evidence type="ECO:0000313" key="3">
    <source>
        <dbReference type="Proteomes" id="UP001143543"/>
    </source>
</evidence>
<keyword evidence="3" id="KW-1185">Reference proteome</keyword>
<accession>A0ABQ5MHL3</accession>
<reference evidence="2" key="1">
    <citation type="submission" date="2022-07" db="EMBL/GenBank/DDBJ databases">
        <title>Taxonomy of Novel Oxalotrophic and Methylotrophic Bacteria.</title>
        <authorList>
            <person name="Sahin N."/>
            <person name="Tani A."/>
        </authorList>
    </citation>
    <scope>NUCLEOTIDE SEQUENCE</scope>
    <source>
        <strain evidence="2">Y10</strain>
    </source>
</reference>